<dbReference type="AlphaFoldDB" id="A0A8X6WTR6"/>
<reference evidence="2" key="1">
    <citation type="submission" date="2020-08" db="EMBL/GenBank/DDBJ databases">
        <title>Multicomponent nature underlies the extraordinary mechanical properties of spider dragline silk.</title>
        <authorList>
            <person name="Kono N."/>
            <person name="Nakamura H."/>
            <person name="Mori M."/>
            <person name="Yoshida Y."/>
            <person name="Ohtoshi R."/>
            <person name="Malay A.D."/>
            <person name="Moran D.A.P."/>
            <person name="Tomita M."/>
            <person name="Numata K."/>
            <person name="Arakawa K."/>
        </authorList>
    </citation>
    <scope>NUCLEOTIDE SEQUENCE</scope>
</reference>
<feature type="non-terminal residue" evidence="2">
    <location>
        <position position="72"/>
    </location>
</feature>
<dbReference type="EMBL" id="BMAV01002288">
    <property type="protein sequence ID" value="GFY41105.1"/>
    <property type="molecule type" value="Genomic_DNA"/>
</dbReference>
<keyword evidence="3" id="KW-1185">Reference proteome</keyword>
<protein>
    <submittedName>
        <fullName evidence="2">Uncharacterized protein</fullName>
    </submittedName>
</protein>
<sequence length="72" mass="8245">MKKFREIILAAIALLKLQLAGCLSEEADISRLTRQFYYPSIHSVEGISYQEEIPLLSYISEVHEDLTDDTND</sequence>
<gene>
    <name evidence="2" type="ORF">TNIN_191011</name>
</gene>
<evidence type="ECO:0000256" key="1">
    <source>
        <dbReference type="SAM" id="SignalP"/>
    </source>
</evidence>
<keyword evidence="1" id="KW-0732">Signal</keyword>
<organism evidence="2 3">
    <name type="scientific">Trichonephila inaurata madagascariensis</name>
    <dbReference type="NCBI Taxonomy" id="2747483"/>
    <lineage>
        <taxon>Eukaryota</taxon>
        <taxon>Metazoa</taxon>
        <taxon>Ecdysozoa</taxon>
        <taxon>Arthropoda</taxon>
        <taxon>Chelicerata</taxon>
        <taxon>Arachnida</taxon>
        <taxon>Araneae</taxon>
        <taxon>Araneomorphae</taxon>
        <taxon>Entelegynae</taxon>
        <taxon>Araneoidea</taxon>
        <taxon>Nephilidae</taxon>
        <taxon>Trichonephila</taxon>
        <taxon>Trichonephila inaurata</taxon>
    </lineage>
</organism>
<feature type="signal peptide" evidence="1">
    <location>
        <begin position="1"/>
        <end position="24"/>
    </location>
</feature>
<dbReference type="Proteomes" id="UP000886998">
    <property type="component" value="Unassembled WGS sequence"/>
</dbReference>
<name>A0A8X6WTR6_9ARAC</name>
<proteinExistence type="predicted"/>
<evidence type="ECO:0000313" key="2">
    <source>
        <dbReference type="EMBL" id="GFY41105.1"/>
    </source>
</evidence>
<evidence type="ECO:0000313" key="3">
    <source>
        <dbReference type="Proteomes" id="UP000886998"/>
    </source>
</evidence>
<comment type="caution">
    <text evidence="2">The sequence shown here is derived from an EMBL/GenBank/DDBJ whole genome shotgun (WGS) entry which is preliminary data.</text>
</comment>
<accession>A0A8X6WTR6</accession>
<feature type="chain" id="PRO_5036464962" evidence="1">
    <location>
        <begin position="25"/>
        <end position="72"/>
    </location>
</feature>